<dbReference type="SMART" id="SM01114">
    <property type="entry name" value="CXC"/>
    <property type="match status" value="1"/>
</dbReference>
<organism evidence="1 2">
    <name type="scientific">Paramuricea clavata</name>
    <name type="common">Red gorgonian</name>
    <name type="synonym">Violescent sea-whip</name>
    <dbReference type="NCBI Taxonomy" id="317549"/>
    <lineage>
        <taxon>Eukaryota</taxon>
        <taxon>Metazoa</taxon>
        <taxon>Cnidaria</taxon>
        <taxon>Anthozoa</taxon>
        <taxon>Octocorallia</taxon>
        <taxon>Malacalcyonacea</taxon>
        <taxon>Plexauridae</taxon>
        <taxon>Paramuricea</taxon>
    </lineage>
</organism>
<dbReference type="AlphaFoldDB" id="A0A6S7HSI4"/>
<dbReference type="PANTHER" id="PTHR46704">
    <property type="entry name" value="CXC DOMAIN-CONTAINING PROTEIN-RELATED"/>
    <property type="match status" value="1"/>
</dbReference>
<comment type="caution">
    <text evidence="1">The sequence shown here is derived from an EMBL/GenBank/DDBJ whole genome shotgun (WGS) entry which is preliminary data.</text>
</comment>
<reference evidence="1" key="1">
    <citation type="submission" date="2020-04" db="EMBL/GenBank/DDBJ databases">
        <authorList>
            <person name="Alioto T."/>
            <person name="Alioto T."/>
            <person name="Gomez Garrido J."/>
        </authorList>
    </citation>
    <scope>NUCLEOTIDE SEQUENCE</scope>
    <source>
        <strain evidence="1">A484AB</strain>
    </source>
</reference>
<dbReference type="EMBL" id="CACRXK020006030">
    <property type="protein sequence ID" value="CAB4008126.1"/>
    <property type="molecule type" value="Genomic_DNA"/>
</dbReference>
<sequence>MASYCLIHFDGESGQLARYTEYAYKRVLECREIWKTLDGKQREVAENTACFDDNEWQNPAAGYHRGCYSKFTNKTSIERAITRCGKAQLVPQDDLKLLDDEATETCDDEATETCETTHASEPSKKLLRSAVNASSKTKSKYVLAPVCIICKKEKSFVTDTCKYEESFNVFCERFVKEKLIDNEEIYYMKKIEAEFVRTVATVENCDASGYRRFRLKERNFVAEEYVNLVYDNIDFGEEIAKQTHVTNGIIIQKMTVKIDNGLPHSTVIKKSQRTVEVPNCAIAEYSLGTKKTPTFHEIQQDAQPMSIALRDGAGRTAYKLDLAYVLSKMVCATDETPLPGWTGFNTMLHEEIPDVQSVGYLPVINASPTEYSTIKEILQRSKSIAEKLKLKYAVLVFDEAVYSKIQHVRWKEREYYDKFVVRLGEFHTIMSFLSALSKIFEDGGLKDLFIESGVVSEGSIKGVLSGKHYNRSIFCHKIVYEAMQRLRFEAFLEYLTDGEKEDRIMDLVSDISDAFPDKTFHSLVECPVFEEITNEYERFIIDASSKSRTFAFWTMYIKMTGILPEISSKFAVQRQNNHGFSAVACDQTIEQTANRDSKTKGGLIGFSMNPGTVHRWLLSQSERAAITRKCNYMAGMECKPRQRKDLDESKCRRYDKCVQDVVATVAQMANPFDVEQEELISLASGEVLETTAADRLLNAEQLGEEQFLKFMEDNLFSEEPNIFAKLERNKLHTFTSGKKNAVKDCKGKETSIKLNRNFFARLLVISKNREIDLKEVLSYSLGSFPLSLATPTGGLVKTAKSKLLEIVESEAGNPEVDIHSYQNNALIVDAMAILQIIKGKWKTFGELSNSIFQMLIALAQQYNASRLDFVADRYPVLSIKKAERSRRAEKGVQRIHIFGKEQTVPKQWKKFMSCGENKESLLAFLSEHWRTYKTSQLQSISNLYITSKEKCHVISPGASTDEAVVCFECVELESNHEEADTRLLLHAKHAMDTCGSMIIKSPDTDVFILCIAMQPMLGPKNLFFTTGTGKKFRTIHINAVVHALGEEFCRCLPGFHAYSGKTTAWKTLISHPQFIETFSLLGSSFPPSDELVSALNTFTCLLYGDSSSTDVDECRYALFKAGKCSDEVLPPTRDSLLKHVERANYQSGVWYRCLTAQMVIPSPIGNGWMLSHEGIEIQWMTRPPAPDSLLECTTCKCKTGCQNMRCSCQKGGLKCTELCSCVGCQNGDVDEDEENSQNESDNDEVSDDGDLEDIDDL</sequence>
<name>A0A6S7HSI4_PARCT</name>
<dbReference type="OrthoDB" id="5961709at2759"/>
<evidence type="ECO:0000313" key="2">
    <source>
        <dbReference type="Proteomes" id="UP001152795"/>
    </source>
</evidence>
<gene>
    <name evidence="1" type="ORF">PACLA_8A079845</name>
</gene>
<proteinExistence type="predicted"/>
<dbReference type="Proteomes" id="UP001152795">
    <property type="component" value="Unassembled WGS sequence"/>
</dbReference>
<accession>A0A6S7HSI4</accession>
<keyword evidence="2" id="KW-1185">Reference proteome</keyword>
<dbReference type="InterPro" id="IPR033467">
    <property type="entry name" value="Tesmin/TSO1-like_CXC"/>
</dbReference>
<dbReference type="PANTHER" id="PTHR46704:SF9">
    <property type="entry name" value="BHLH DOMAIN-CONTAINING PROTEIN"/>
    <property type="match status" value="1"/>
</dbReference>
<evidence type="ECO:0000313" key="1">
    <source>
        <dbReference type="EMBL" id="CAB4008126.1"/>
    </source>
</evidence>
<protein>
    <submittedName>
        <fullName evidence="1">Uncharacterized protein</fullName>
    </submittedName>
</protein>